<sequence>MAKYYVQCGPLQVVLVADTVRQATIAAIDKTLRMHAWIYDDCELSNQDCRDHLMLEALLHMDPTMQVSEKGFDRTDAIFVGTPEAIEAWHNLMIGMNRLFIAAGLAPRTMAMIAGKVIEDDFPRCKLPR</sequence>
<name>A0A5C6ELI0_9BACT</name>
<dbReference type="Proteomes" id="UP000317977">
    <property type="component" value="Unassembled WGS sequence"/>
</dbReference>
<dbReference type="RefSeq" id="WP_146535909.1">
    <property type="nucleotide sequence ID" value="NZ_SJPX01000004.1"/>
</dbReference>
<dbReference type="EMBL" id="SJPX01000004">
    <property type="protein sequence ID" value="TWU49698.1"/>
    <property type="molecule type" value="Genomic_DNA"/>
</dbReference>
<organism evidence="1 2">
    <name type="scientific">Rubripirellula reticaptiva</name>
    <dbReference type="NCBI Taxonomy" id="2528013"/>
    <lineage>
        <taxon>Bacteria</taxon>
        <taxon>Pseudomonadati</taxon>
        <taxon>Planctomycetota</taxon>
        <taxon>Planctomycetia</taxon>
        <taxon>Pirellulales</taxon>
        <taxon>Pirellulaceae</taxon>
        <taxon>Rubripirellula</taxon>
    </lineage>
</organism>
<reference evidence="1 2" key="1">
    <citation type="submission" date="2019-02" db="EMBL/GenBank/DDBJ databases">
        <title>Deep-cultivation of Planctomycetes and their phenomic and genomic characterization uncovers novel biology.</title>
        <authorList>
            <person name="Wiegand S."/>
            <person name="Jogler M."/>
            <person name="Boedeker C."/>
            <person name="Pinto D."/>
            <person name="Vollmers J."/>
            <person name="Rivas-Marin E."/>
            <person name="Kohn T."/>
            <person name="Peeters S.H."/>
            <person name="Heuer A."/>
            <person name="Rast P."/>
            <person name="Oberbeckmann S."/>
            <person name="Bunk B."/>
            <person name="Jeske O."/>
            <person name="Meyerdierks A."/>
            <person name="Storesund J.E."/>
            <person name="Kallscheuer N."/>
            <person name="Luecker S."/>
            <person name="Lage O.M."/>
            <person name="Pohl T."/>
            <person name="Merkel B.J."/>
            <person name="Hornburger P."/>
            <person name="Mueller R.-W."/>
            <person name="Bruemmer F."/>
            <person name="Labrenz M."/>
            <person name="Spormann A.M."/>
            <person name="Op Den Camp H."/>
            <person name="Overmann J."/>
            <person name="Amann R."/>
            <person name="Jetten M.S.M."/>
            <person name="Mascher T."/>
            <person name="Medema M.H."/>
            <person name="Devos D.P."/>
            <person name="Kaster A.-K."/>
            <person name="Ovreas L."/>
            <person name="Rohde M."/>
            <person name="Galperin M.Y."/>
            <person name="Jogler C."/>
        </authorList>
    </citation>
    <scope>NUCLEOTIDE SEQUENCE [LARGE SCALE GENOMIC DNA]</scope>
    <source>
        <strain evidence="1 2">Poly59</strain>
    </source>
</reference>
<dbReference type="AlphaFoldDB" id="A0A5C6ELI0"/>
<gene>
    <name evidence="1" type="ORF">Poly59_43220</name>
</gene>
<proteinExistence type="predicted"/>
<evidence type="ECO:0000313" key="2">
    <source>
        <dbReference type="Proteomes" id="UP000317977"/>
    </source>
</evidence>
<evidence type="ECO:0000313" key="1">
    <source>
        <dbReference type="EMBL" id="TWU49698.1"/>
    </source>
</evidence>
<dbReference type="OrthoDB" id="279935at2"/>
<protein>
    <submittedName>
        <fullName evidence="1">Uncharacterized protein</fullName>
    </submittedName>
</protein>
<keyword evidence="2" id="KW-1185">Reference proteome</keyword>
<accession>A0A5C6ELI0</accession>
<comment type="caution">
    <text evidence="1">The sequence shown here is derived from an EMBL/GenBank/DDBJ whole genome shotgun (WGS) entry which is preliminary data.</text>
</comment>